<dbReference type="WBParaSite" id="L893_g8573.t1">
    <property type="protein sequence ID" value="L893_g8573.t1"/>
    <property type="gene ID" value="L893_g8573"/>
</dbReference>
<dbReference type="Proteomes" id="UP000095287">
    <property type="component" value="Unplaced"/>
</dbReference>
<dbReference type="AlphaFoldDB" id="A0A1I8AS05"/>
<proteinExistence type="predicted"/>
<name>A0A1I8AS05_9BILA</name>
<keyword evidence="2" id="KW-1185">Reference proteome</keyword>
<protein>
    <submittedName>
        <fullName evidence="3">Myb-like domain-containing protein</fullName>
    </submittedName>
</protein>
<evidence type="ECO:0000256" key="1">
    <source>
        <dbReference type="SAM" id="MobiDB-lite"/>
    </source>
</evidence>
<accession>A0A1I8AS05</accession>
<feature type="compositionally biased region" description="Basic residues" evidence="1">
    <location>
        <begin position="47"/>
        <end position="58"/>
    </location>
</feature>
<sequence>MASSISAVTPESVQAVSQTDPSMKTPTRPQDSVGVHSRGSSSTNKGSGKRKKKKKRAKDPKDFELWRPEDKQCYIAVTNALRHWKATRRQCRYVRTAVGRWEAFRIRMKGHPAHAHELHSYSVAVKEFVPVPEGQSFDLPD</sequence>
<evidence type="ECO:0000313" key="2">
    <source>
        <dbReference type="Proteomes" id="UP000095287"/>
    </source>
</evidence>
<evidence type="ECO:0000313" key="3">
    <source>
        <dbReference type="WBParaSite" id="L893_g8573.t1"/>
    </source>
</evidence>
<feature type="compositionally biased region" description="Polar residues" evidence="1">
    <location>
        <begin position="1"/>
        <end position="30"/>
    </location>
</feature>
<organism evidence="2 3">
    <name type="scientific">Steinernema glaseri</name>
    <dbReference type="NCBI Taxonomy" id="37863"/>
    <lineage>
        <taxon>Eukaryota</taxon>
        <taxon>Metazoa</taxon>
        <taxon>Ecdysozoa</taxon>
        <taxon>Nematoda</taxon>
        <taxon>Chromadorea</taxon>
        <taxon>Rhabditida</taxon>
        <taxon>Tylenchina</taxon>
        <taxon>Panagrolaimomorpha</taxon>
        <taxon>Strongyloidoidea</taxon>
        <taxon>Steinernematidae</taxon>
        <taxon>Steinernema</taxon>
    </lineage>
</organism>
<feature type="region of interest" description="Disordered" evidence="1">
    <location>
        <begin position="1"/>
        <end position="63"/>
    </location>
</feature>
<reference evidence="3" key="1">
    <citation type="submission" date="2016-11" db="UniProtKB">
        <authorList>
            <consortium name="WormBaseParasite"/>
        </authorList>
    </citation>
    <scope>IDENTIFICATION</scope>
</reference>
<feature type="compositionally biased region" description="Low complexity" evidence="1">
    <location>
        <begin position="37"/>
        <end position="46"/>
    </location>
</feature>